<dbReference type="HAMAP" id="MF_00462">
    <property type="entry name" value="RsxD_RnfD"/>
    <property type="match status" value="1"/>
</dbReference>
<keyword evidence="7 10" id="KW-0249">Electron transport</keyword>
<evidence type="ECO:0000256" key="2">
    <source>
        <dbReference type="ARBA" id="ARBA00022553"/>
    </source>
</evidence>
<evidence type="ECO:0000256" key="10">
    <source>
        <dbReference type="HAMAP-Rule" id="MF_00462"/>
    </source>
</evidence>
<keyword evidence="10" id="KW-1003">Cell membrane</keyword>
<keyword evidence="12" id="KW-1185">Reference proteome</keyword>
<keyword evidence="8 10" id="KW-1133">Transmembrane helix</keyword>
<dbReference type="Pfam" id="PF03116">
    <property type="entry name" value="NQR2_RnfD_RnfE"/>
    <property type="match status" value="1"/>
</dbReference>
<feature type="modified residue" description="FMN phosphoryl threonine" evidence="10">
    <location>
        <position position="176"/>
    </location>
</feature>
<dbReference type="RefSeq" id="WP_200256577.1">
    <property type="nucleotide sequence ID" value="NZ_NRSH01000017.1"/>
</dbReference>
<dbReference type="NCBIfam" id="TIGR01946">
    <property type="entry name" value="rnfD"/>
    <property type="match status" value="1"/>
</dbReference>
<comment type="subunit">
    <text evidence="10">The complex is composed of six subunits: RnfA, RnfB, RnfC, RnfD, RnfE and RnfG.</text>
</comment>
<evidence type="ECO:0000256" key="7">
    <source>
        <dbReference type="ARBA" id="ARBA00022982"/>
    </source>
</evidence>
<feature type="transmembrane region" description="Helical" evidence="10">
    <location>
        <begin position="94"/>
        <end position="112"/>
    </location>
</feature>
<dbReference type="PANTHER" id="PTHR30578">
    <property type="entry name" value="ELECTRON TRANSPORT COMPLEX PROTEIN RNFD"/>
    <property type="match status" value="1"/>
</dbReference>
<comment type="subcellular location">
    <subcellularLocation>
        <location evidence="10">Cell inner membrane</location>
        <topology evidence="10">Multi-pass membrane protein</topology>
    </subcellularLocation>
</comment>
<keyword evidence="9 10" id="KW-0472">Membrane</keyword>
<dbReference type="InterPro" id="IPR011303">
    <property type="entry name" value="RnfD_bac"/>
</dbReference>
<feature type="transmembrane region" description="Helical" evidence="10">
    <location>
        <begin position="236"/>
        <end position="255"/>
    </location>
</feature>
<feature type="transmembrane region" description="Helical" evidence="10">
    <location>
        <begin position="293"/>
        <end position="311"/>
    </location>
</feature>
<feature type="transmembrane region" description="Helical" evidence="10">
    <location>
        <begin position="205"/>
        <end position="229"/>
    </location>
</feature>
<gene>
    <name evidence="10" type="primary">rnfD</name>
    <name evidence="11" type="ORF">CKO13_02730</name>
</gene>
<comment type="similarity">
    <text evidence="10">Belongs to the NqrB/RnfD family.</text>
</comment>
<evidence type="ECO:0000256" key="1">
    <source>
        <dbReference type="ARBA" id="ARBA00022448"/>
    </source>
</evidence>
<evidence type="ECO:0000313" key="11">
    <source>
        <dbReference type="EMBL" id="MBK1725950.1"/>
    </source>
</evidence>
<sequence length="357" mass="36710">MSQPVAGPHTRTPATIGGLMGQVLLAALPATAFGVWLYGYPALLLLLLTLLAAVAGEALCLRLMGRPVGAGLRDGSALVAGWILAMSLPPWAPWWLAVVGGLFAAVVAKGAFGGTGQNLFNPAMAARVVLLVAFPAPMTRWVAPAPLGSEAAPGLGEALAITFLGRADWDAVTSATTLDAARTAVQEGGSLGGALAEHFDPAAALIGHGAGSLAEGSALLLLLGGLYLIGRRVVDWDAPLALLLTLAALAAGFHALEPARYAGAGVHLLSGATLLTAFFIVTDPTTSPATRPGRLLFGAGCAGLIWLVRTYGGYPEAVAFAVLLMNACTPLIDHWVRPRIYGRSRRGRPLATREEQP</sequence>
<feature type="transmembrane region" description="Helical" evidence="10">
    <location>
        <begin position="317"/>
        <end position="336"/>
    </location>
</feature>
<evidence type="ECO:0000313" key="12">
    <source>
        <dbReference type="Proteomes" id="UP000738126"/>
    </source>
</evidence>
<evidence type="ECO:0000256" key="6">
    <source>
        <dbReference type="ARBA" id="ARBA00022967"/>
    </source>
</evidence>
<feature type="transmembrane region" description="Helical" evidence="10">
    <location>
        <begin position="42"/>
        <end position="64"/>
    </location>
</feature>
<dbReference type="InterPro" id="IPR004338">
    <property type="entry name" value="NqrB/RnfD"/>
</dbReference>
<comment type="cofactor">
    <cofactor evidence="10">
        <name>FMN</name>
        <dbReference type="ChEBI" id="CHEBI:58210"/>
    </cofactor>
</comment>
<feature type="transmembrane region" description="Helical" evidence="10">
    <location>
        <begin position="124"/>
        <end position="143"/>
    </location>
</feature>
<dbReference type="Proteomes" id="UP000738126">
    <property type="component" value="Unassembled WGS sequence"/>
</dbReference>
<keyword evidence="1 10" id="KW-0813">Transport</keyword>
<comment type="function">
    <text evidence="10">Part of a membrane-bound complex that couples electron transfer with translocation of ions across the membrane.</text>
</comment>
<comment type="caution">
    <text evidence="11">The sequence shown here is derived from an EMBL/GenBank/DDBJ whole genome shotgun (WGS) entry which is preliminary data.</text>
</comment>
<feature type="transmembrane region" description="Helical" evidence="10">
    <location>
        <begin position="261"/>
        <end position="281"/>
    </location>
</feature>
<feature type="transmembrane region" description="Helical" evidence="10">
    <location>
        <begin position="12"/>
        <end position="36"/>
    </location>
</feature>
<evidence type="ECO:0000256" key="4">
    <source>
        <dbReference type="ARBA" id="ARBA00022643"/>
    </source>
</evidence>
<name>A0ABS1E5A6_9GAMM</name>
<keyword evidence="3 10" id="KW-0285">Flavoprotein</keyword>
<evidence type="ECO:0000256" key="9">
    <source>
        <dbReference type="ARBA" id="ARBA00023136"/>
    </source>
</evidence>
<reference evidence="11 12" key="1">
    <citation type="journal article" date="2020" name="Microorganisms">
        <title>Osmotic Adaptation and Compatible Solute Biosynthesis of Phototrophic Bacteria as Revealed from Genome Analyses.</title>
        <authorList>
            <person name="Imhoff J.F."/>
            <person name="Rahn T."/>
            <person name="Kunzel S."/>
            <person name="Keller A."/>
            <person name="Neulinger S.C."/>
        </authorList>
    </citation>
    <scope>NUCLEOTIDE SEQUENCE [LARGE SCALE GENOMIC DNA]</scope>
    <source>
        <strain evidence="11 12">DSM 15116</strain>
    </source>
</reference>
<keyword evidence="2 10" id="KW-0597">Phosphoprotein</keyword>
<keyword evidence="5 10" id="KW-0812">Transmembrane</keyword>
<keyword evidence="6 10" id="KW-1278">Translocase</keyword>
<proteinExistence type="inferred from homology"/>
<keyword evidence="10" id="KW-0997">Cell inner membrane</keyword>
<organism evidence="11 12">
    <name type="scientific">Halorhodospira neutriphila</name>
    <dbReference type="NCBI Taxonomy" id="168379"/>
    <lineage>
        <taxon>Bacteria</taxon>
        <taxon>Pseudomonadati</taxon>
        <taxon>Pseudomonadota</taxon>
        <taxon>Gammaproteobacteria</taxon>
        <taxon>Chromatiales</taxon>
        <taxon>Ectothiorhodospiraceae</taxon>
        <taxon>Halorhodospira</taxon>
    </lineage>
</organism>
<protein>
    <recommendedName>
        <fullName evidence="10">Ion-translocating oxidoreductase complex subunit D</fullName>
        <ecNumber evidence="10">7.-.-.-</ecNumber>
    </recommendedName>
    <alternativeName>
        <fullName evidence="10">Rnf electron transport complex subunit D</fullName>
    </alternativeName>
</protein>
<keyword evidence="4 10" id="KW-0288">FMN</keyword>
<dbReference type="PANTHER" id="PTHR30578:SF0">
    <property type="entry name" value="ION-TRANSLOCATING OXIDOREDUCTASE COMPLEX SUBUNIT D"/>
    <property type="match status" value="1"/>
</dbReference>
<evidence type="ECO:0000256" key="5">
    <source>
        <dbReference type="ARBA" id="ARBA00022692"/>
    </source>
</evidence>
<evidence type="ECO:0000256" key="8">
    <source>
        <dbReference type="ARBA" id="ARBA00022989"/>
    </source>
</evidence>
<accession>A0ABS1E5A6</accession>
<dbReference type="EMBL" id="NRSH01000017">
    <property type="protein sequence ID" value="MBK1725950.1"/>
    <property type="molecule type" value="Genomic_DNA"/>
</dbReference>
<dbReference type="EC" id="7.-.-.-" evidence="10"/>
<evidence type="ECO:0000256" key="3">
    <source>
        <dbReference type="ARBA" id="ARBA00022630"/>
    </source>
</evidence>